<keyword evidence="3 6" id="KW-1133">Transmembrane helix</keyword>
<feature type="transmembrane region" description="Helical" evidence="6">
    <location>
        <begin position="115"/>
        <end position="136"/>
    </location>
</feature>
<keyword evidence="4 6" id="KW-0472">Membrane</keyword>
<evidence type="ECO:0000259" key="7">
    <source>
        <dbReference type="Pfam" id="PF20684"/>
    </source>
</evidence>
<evidence type="ECO:0000256" key="6">
    <source>
        <dbReference type="SAM" id="Phobius"/>
    </source>
</evidence>
<keyword evidence="2 6" id="KW-0812">Transmembrane</keyword>
<keyword evidence="9" id="KW-1185">Reference proteome</keyword>
<evidence type="ECO:0000313" key="9">
    <source>
        <dbReference type="Proteomes" id="UP001215598"/>
    </source>
</evidence>
<evidence type="ECO:0000256" key="3">
    <source>
        <dbReference type="ARBA" id="ARBA00022989"/>
    </source>
</evidence>
<dbReference type="GO" id="GO:0016020">
    <property type="term" value="C:membrane"/>
    <property type="evidence" value="ECO:0007669"/>
    <property type="project" value="UniProtKB-SubCell"/>
</dbReference>
<gene>
    <name evidence="8" type="ORF">B0H16DRAFT_1544698</name>
</gene>
<evidence type="ECO:0000313" key="8">
    <source>
        <dbReference type="EMBL" id="KAJ7753174.1"/>
    </source>
</evidence>
<organism evidence="8 9">
    <name type="scientific">Mycena metata</name>
    <dbReference type="NCBI Taxonomy" id="1033252"/>
    <lineage>
        <taxon>Eukaryota</taxon>
        <taxon>Fungi</taxon>
        <taxon>Dikarya</taxon>
        <taxon>Basidiomycota</taxon>
        <taxon>Agaricomycotina</taxon>
        <taxon>Agaricomycetes</taxon>
        <taxon>Agaricomycetidae</taxon>
        <taxon>Agaricales</taxon>
        <taxon>Marasmiineae</taxon>
        <taxon>Mycenaceae</taxon>
        <taxon>Mycena</taxon>
    </lineage>
</organism>
<evidence type="ECO:0000256" key="2">
    <source>
        <dbReference type="ARBA" id="ARBA00022692"/>
    </source>
</evidence>
<feature type="transmembrane region" description="Helical" evidence="6">
    <location>
        <begin position="195"/>
        <end position="217"/>
    </location>
</feature>
<evidence type="ECO:0000256" key="1">
    <source>
        <dbReference type="ARBA" id="ARBA00004141"/>
    </source>
</evidence>
<dbReference type="AlphaFoldDB" id="A0AAD7IYN3"/>
<sequence>MADIDNHANGPLVQLKITSATCSFFALGATVYRLYKRRGRFGADDLWALFALVALIIQVVAVFLHIPLPNTLSNTTRIAVYYLTGTTFCLIIWASRLSILFSIVRIEPSATRRKLLFWISATFVASALFLVGQLFWLCEANPSWKSFKSPHAQCELPQQVAISQIVTDVISDSILLLAPLPLFRSLRDKSLNHKLTLMFSTCVVTTIVSLVHAAFILKDYDMKILISAIVEACLSLIVANIPVVITTTIDVVGEPDHAQNGETVQFSSIFWFSEAQQTGAMELHTIAKESPDAVKPSYPQTPENSTWNQNNLPARERLSIGCPQNRVFITGPLSPI</sequence>
<feature type="transmembrane region" description="Helical" evidence="6">
    <location>
        <begin position="78"/>
        <end position="103"/>
    </location>
</feature>
<reference evidence="8" key="1">
    <citation type="submission" date="2023-03" db="EMBL/GenBank/DDBJ databases">
        <title>Massive genome expansion in bonnet fungi (Mycena s.s.) driven by repeated elements and novel gene families across ecological guilds.</title>
        <authorList>
            <consortium name="Lawrence Berkeley National Laboratory"/>
            <person name="Harder C.B."/>
            <person name="Miyauchi S."/>
            <person name="Viragh M."/>
            <person name="Kuo A."/>
            <person name="Thoen E."/>
            <person name="Andreopoulos B."/>
            <person name="Lu D."/>
            <person name="Skrede I."/>
            <person name="Drula E."/>
            <person name="Henrissat B."/>
            <person name="Morin E."/>
            <person name="Kohler A."/>
            <person name="Barry K."/>
            <person name="LaButti K."/>
            <person name="Morin E."/>
            <person name="Salamov A."/>
            <person name="Lipzen A."/>
            <person name="Mereny Z."/>
            <person name="Hegedus B."/>
            <person name="Baldrian P."/>
            <person name="Stursova M."/>
            <person name="Weitz H."/>
            <person name="Taylor A."/>
            <person name="Grigoriev I.V."/>
            <person name="Nagy L.G."/>
            <person name="Martin F."/>
            <person name="Kauserud H."/>
        </authorList>
    </citation>
    <scope>NUCLEOTIDE SEQUENCE</scope>
    <source>
        <strain evidence="8">CBHHK182m</strain>
    </source>
</reference>
<dbReference type="InterPro" id="IPR049326">
    <property type="entry name" value="Rhodopsin_dom_fungi"/>
</dbReference>
<accession>A0AAD7IYN3</accession>
<dbReference type="Proteomes" id="UP001215598">
    <property type="component" value="Unassembled WGS sequence"/>
</dbReference>
<name>A0AAD7IYN3_9AGAR</name>
<comment type="caution">
    <text evidence="8">The sequence shown here is derived from an EMBL/GenBank/DDBJ whole genome shotgun (WGS) entry which is preliminary data.</text>
</comment>
<proteinExistence type="inferred from homology"/>
<evidence type="ECO:0000256" key="5">
    <source>
        <dbReference type="ARBA" id="ARBA00038359"/>
    </source>
</evidence>
<comment type="similarity">
    <text evidence="5">Belongs to the SAT4 family.</text>
</comment>
<protein>
    <recommendedName>
        <fullName evidence="7">Rhodopsin domain-containing protein</fullName>
    </recommendedName>
</protein>
<dbReference type="EMBL" id="JARKIB010000056">
    <property type="protein sequence ID" value="KAJ7753174.1"/>
    <property type="molecule type" value="Genomic_DNA"/>
</dbReference>
<feature type="domain" description="Rhodopsin" evidence="7">
    <location>
        <begin position="32"/>
        <end position="244"/>
    </location>
</feature>
<feature type="transmembrane region" description="Helical" evidence="6">
    <location>
        <begin position="12"/>
        <end position="34"/>
    </location>
</feature>
<evidence type="ECO:0000256" key="4">
    <source>
        <dbReference type="ARBA" id="ARBA00023136"/>
    </source>
</evidence>
<feature type="transmembrane region" description="Helical" evidence="6">
    <location>
        <begin position="224"/>
        <end position="245"/>
    </location>
</feature>
<comment type="subcellular location">
    <subcellularLocation>
        <location evidence="1">Membrane</location>
        <topology evidence="1">Multi-pass membrane protein</topology>
    </subcellularLocation>
</comment>
<dbReference type="PANTHER" id="PTHR33048">
    <property type="entry name" value="PTH11-LIKE INTEGRAL MEMBRANE PROTEIN (AFU_ORTHOLOGUE AFUA_5G11245)"/>
    <property type="match status" value="1"/>
</dbReference>
<dbReference type="PANTHER" id="PTHR33048:SF19">
    <property type="entry name" value="MEMBRANE PROTEIN PTH11-LIKE, PUTATIVE (AFU_ORTHOLOGUE AFUA_1G14080)-RELATED"/>
    <property type="match status" value="1"/>
</dbReference>
<dbReference type="InterPro" id="IPR052337">
    <property type="entry name" value="SAT4-like"/>
</dbReference>
<dbReference type="Pfam" id="PF20684">
    <property type="entry name" value="Fung_rhodopsin"/>
    <property type="match status" value="1"/>
</dbReference>
<feature type="transmembrane region" description="Helical" evidence="6">
    <location>
        <begin position="46"/>
        <end position="66"/>
    </location>
</feature>